<dbReference type="InterPro" id="IPR010982">
    <property type="entry name" value="Lambda_DNA-bd_dom_sf"/>
</dbReference>
<protein>
    <submittedName>
        <fullName evidence="3">Helix-turn-helix domain-containing protein</fullName>
    </submittedName>
</protein>
<keyword evidence="1" id="KW-0238">DNA-binding</keyword>
<evidence type="ECO:0000259" key="2">
    <source>
        <dbReference type="PROSITE" id="PS50943"/>
    </source>
</evidence>
<dbReference type="CDD" id="cd00093">
    <property type="entry name" value="HTH_XRE"/>
    <property type="match status" value="1"/>
</dbReference>
<dbReference type="Gene3D" id="1.10.1070.20">
    <property type="match status" value="1"/>
</dbReference>
<sequence length="494" mass="55957">MTEKELLAARQSIVQKLTQARLEKGLSQEQLAKRIGTQRSNICRIEKGTQNLSLDLMLKIAEALDKDVSVMLEERSSTMEKVYSLRLYDETLLTFTLEERGLEGLQATILHTETAKQKLFPLDLELTNEGVVKWLERRVIPKNRQFADEILKTLGLSVNNTKGIIDVCMGLSLNDSYWVVPADFDGKYADYNLYENRFSEALSLVAYTGVGGSREAFSTSPELTTNGMLRKAWRFVEDDGIYLYKGGTEGAANTGNEPYSEYYACQIADKMGIGCVQYDLENWKGILASKCRLFTDIDTSFVPIGRILRKTTLKACLDYYKTLGDEFYEQLCSMLVFDALIYNEDRHFGNFGLLRNNHTGEIIAPAPIFDNGLSLFNYAMPDDFKNLSAYAKTRSNPYRISYEDVCKEVMGAKQKAQLRRMVDFKFTRHPSLNLPEERLTAIEKQLGERTRELLSIPVQRSTKRKNEPAGSLQNAVSFPFKLQGRNGAGASDCR</sequence>
<dbReference type="GO" id="GO:0003677">
    <property type="term" value="F:DNA binding"/>
    <property type="evidence" value="ECO:0007669"/>
    <property type="project" value="UniProtKB-KW"/>
</dbReference>
<dbReference type="PANTHER" id="PTHR46558:SF3">
    <property type="entry name" value="TRANSCRIPTIONAL REGULATOR"/>
    <property type="match status" value="1"/>
</dbReference>
<dbReference type="AlphaFoldDB" id="A0AAE3JD47"/>
<organism evidence="3 4">
    <name type="scientific">Hominifimenecus microfluidus</name>
    <dbReference type="NCBI Taxonomy" id="2885348"/>
    <lineage>
        <taxon>Bacteria</taxon>
        <taxon>Bacillati</taxon>
        <taxon>Bacillota</taxon>
        <taxon>Clostridia</taxon>
        <taxon>Lachnospirales</taxon>
        <taxon>Lachnospiraceae</taxon>
        <taxon>Hominifimenecus</taxon>
    </lineage>
</organism>
<gene>
    <name evidence="3" type="ORF">LKD81_00650</name>
</gene>
<proteinExistence type="predicted"/>
<reference evidence="3" key="1">
    <citation type="submission" date="2021-10" db="EMBL/GenBank/DDBJ databases">
        <title>Anaerobic single-cell dispensing facilitates the cultivation of human gut bacteria.</title>
        <authorList>
            <person name="Afrizal A."/>
        </authorList>
    </citation>
    <scope>NUCLEOTIDE SEQUENCE</scope>
    <source>
        <strain evidence="3">CLA-AA-H215</strain>
    </source>
</reference>
<dbReference type="PROSITE" id="PS50943">
    <property type="entry name" value="HTH_CROC1"/>
    <property type="match status" value="1"/>
</dbReference>
<dbReference type="Pfam" id="PF01381">
    <property type="entry name" value="HTH_3"/>
    <property type="match status" value="1"/>
</dbReference>
<dbReference type="PANTHER" id="PTHR46558">
    <property type="entry name" value="TRACRIPTIONAL REGULATORY PROTEIN-RELATED-RELATED"/>
    <property type="match status" value="1"/>
</dbReference>
<dbReference type="InterPro" id="IPR001387">
    <property type="entry name" value="Cro/C1-type_HTH"/>
</dbReference>
<dbReference type="EMBL" id="JAJEQR010000002">
    <property type="protein sequence ID" value="MCC2229509.1"/>
    <property type="molecule type" value="Genomic_DNA"/>
</dbReference>
<keyword evidence="4" id="KW-1185">Reference proteome</keyword>
<dbReference type="SMART" id="SM00530">
    <property type="entry name" value="HTH_XRE"/>
    <property type="match status" value="1"/>
</dbReference>
<feature type="domain" description="HTH cro/C1-type" evidence="2">
    <location>
        <begin position="17"/>
        <end position="71"/>
    </location>
</feature>
<dbReference type="SUPFAM" id="SSF47413">
    <property type="entry name" value="lambda repressor-like DNA-binding domains"/>
    <property type="match status" value="1"/>
</dbReference>
<evidence type="ECO:0000313" key="4">
    <source>
        <dbReference type="Proteomes" id="UP001198182"/>
    </source>
</evidence>
<name>A0AAE3JD47_9FIRM</name>
<dbReference type="Proteomes" id="UP001198182">
    <property type="component" value="Unassembled WGS sequence"/>
</dbReference>
<comment type="caution">
    <text evidence="3">The sequence shown here is derived from an EMBL/GenBank/DDBJ whole genome shotgun (WGS) entry which is preliminary data.</text>
</comment>
<dbReference type="Gene3D" id="1.10.260.40">
    <property type="entry name" value="lambda repressor-like DNA-binding domains"/>
    <property type="match status" value="1"/>
</dbReference>
<evidence type="ECO:0000256" key="1">
    <source>
        <dbReference type="ARBA" id="ARBA00023125"/>
    </source>
</evidence>
<accession>A0AAE3JD47</accession>
<evidence type="ECO:0000313" key="3">
    <source>
        <dbReference type="EMBL" id="MCC2229509.1"/>
    </source>
</evidence>
<dbReference type="RefSeq" id="WP_308452337.1">
    <property type="nucleotide sequence ID" value="NZ_JAJEQR010000002.1"/>
</dbReference>